<evidence type="ECO:0000256" key="1">
    <source>
        <dbReference type="SAM" id="SignalP"/>
    </source>
</evidence>
<accession>A0ABD0Z7H2</accession>
<name>A0ABD0Z7H2_CARAN</name>
<keyword evidence="3" id="KW-1185">Reference proteome</keyword>
<feature type="chain" id="PRO_5044760988" evidence="1">
    <location>
        <begin position="29"/>
        <end position="134"/>
    </location>
</feature>
<comment type="caution">
    <text evidence="2">The sequence shown here is derived from an EMBL/GenBank/DDBJ whole genome shotgun (WGS) entry which is preliminary data.</text>
</comment>
<sequence>MAMNKRCRHLLSLVFVFSLVNLPFITISQTPCPYPCYPPPIAGSGSTKPTGYYPQPTNYYPPPSTYVPNYPSPPYYGGNPGGGNYVPPPPEPILPYFPFYYRKPPHQTDQSSSSVKSTVGIVTVVNLLAVSLYW</sequence>
<evidence type="ECO:0000313" key="3">
    <source>
        <dbReference type="Proteomes" id="UP001558713"/>
    </source>
</evidence>
<protein>
    <submittedName>
        <fullName evidence="2">Uncharacterized protein</fullName>
    </submittedName>
</protein>
<keyword evidence="1" id="KW-0732">Signal</keyword>
<dbReference type="AlphaFoldDB" id="A0ABD0Z7H2"/>
<gene>
    <name evidence="2" type="ORF">V5N11_012681</name>
</gene>
<dbReference type="Proteomes" id="UP001558713">
    <property type="component" value="Unassembled WGS sequence"/>
</dbReference>
<evidence type="ECO:0000313" key="2">
    <source>
        <dbReference type="EMBL" id="KAL1189921.1"/>
    </source>
</evidence>
<reference evidence="2 3" key="1">
    <citation type="submission" date="2024-04" db="EMBL/GenBank/DDBJ databases">
        <title>Genome assembly C_amara_ONT_v2.</title>
        <authorList>
            <person name="Yant L."/>
            <person name="Moore C."/>
            <person name="Slenker M."/>
        </authorList>
    </citation>
    <scope>NUCLEOTIDE SEQUENCE [LARGE SCALE GENOMIC DNA]</scope>
    <source>
        <tissue evidence="2">Leaf</tissue>
    </source>
</reference>
<dbReference type="PANTHER" id="PTHR37702:SF1">
    <property type="entry name" value="HYDROXYPROLINE-RICH GLYCOPROTEIN FAMILY PROTEIN"/>
    <property type="match status" value="1"/>
</dbReference>
<feature type="signal peptide" evidence="1">
    <location>
        <begin position="1"/>
        <end position="28"/>
    </location>
</feature>
<dbReference type="EMBL" id="JBANAX010000884">
    <property type="protein sequence ID" value="KAL1189921.1"/>
    <property type="molecule type" value="Genomic_DNA"/>
</dbReference>
<proteinExistence type="predicted"/>
<dbReference type="PANTHER" id="PTHR37702">
    <property type="entry name" value="PROLINE-RICH FAMILY PROTEIN"/>
    <property type="match status" value="1"/>
</dbReference>
<organism evidence="2 3">
    <name type="scientific">Cardamine amara subsp. amara</name>
    <dbReference type="NCBI Taxonomy" id="228776"/>
    <lineage>
        <taxon>Eukaryota</taxon>
        <taxon>Viridiplantae</taxon>
        <taxon>Streptophyta</taxon>
        <taxon>Embryophyta</taxon>
        <taxon>Tracheophyta</taxon>
        <taxon>Spermatophyta</taxon>
        <taxon>Magnoliopsida</taxon>
        <taxon>eudicotyledons</taxon>
        <taxon>Gunneridae</taxon>
        <taxon>Pentapetalae</taxon>
        <taxon>rosids</taxon>
        <taxon>malvids</taxon>
        <taxon>Brassicales</taxon>
        <taxon>Brassicaceae</taxon>
        <taxon>Cardamineae</taxon>
        <taxon>Cardamine</taxon>
    </lineage>
</organism>